<reference evidence="1" key="1">
    <citation type="submission" date="2013-12" db="EMBL/GenBank/DDBJ databases">
        <authorList>
            <person name="Omoto C.K."/>
            <person name="Sibley D."/>
            <person name="Venepally P."/>
            <person name="Hadjithomas M."/>
            <person name="Karamycheva S."/>
            <person name="Brunk B."/>
            <person name="Roos D."/>
            <person name="Caler E."/>
            <person name="Lorenzi H."/>
        </authorList>
    </citation>
    <scope>NUCLEOTIDE SEQUENCE</scope>
</reference>
<dbReference type="VEuPathDB" id="CryptoDB:GNI_114530"/>
<evidence type="ECO:0000313" key="1">
    <source>
        <dbReference type="EMBL" id="EZG55344.1"/>
    </source>
</evidence>
<accession>A0A023B380</accession>
<proteinExistence type="predicted"/>
<dbReference type="EMBL" id="AFNH02000853">
    <property type="protein sequence ID" value="EZG55344.1"/>
    <property type="molecule type" value="Genomic_DNA"/>
</dbReference>
<organism evidence="1 2">
    <name type="scientific">Gregarina niphandrodes</name>
    <name type="common">Septate eugregarine</name>
    <dbReference type="NCBI Taxonomy" id="110365"/>
    <lineage>
        <taxon>Eukaryota</taxon>
        <taxon>Sar</taxon>
        <taxon>Alveolata</taxon>
        <taxon>Apicomplexa</taxon>
        <taxon>Conoidasida</taxon>
        <taxon>Gregarinasina</taxon>
        <taxon>Eugregarinorida</taxon>
        <taxon>Gregarinidae</taxon>
        <taxon>Gregarina</taxon>
    </lineage>
</organism>
<name>A0A023B380_GRENI</name>
<dbReference type="GeneID" id="22914060"/>
<gene>
    <name evidence="1" type="ORF">GNI_114530</name>
</gene>
<comment type="caution">
    <text evidence="1">The sequence shown here is derived from an EMBL/GenBank/DDBJ whole genome shotgun (WGS) entry which is preliminary data.</text>
</comment>
<protein>
    <submittedName>
        <fullName evidence="1">Uncharacterized protein</fullName>
    </submittedName>
</protein>
<keyword evidence="2" id="KW-1185">Reference proteome</keyword>
<dbReference type="RefSeq" id="XP_011131639.1">
    <property type="nucleotide sequence ID" value="XM_011133337.1"/>
</dbReference>
<dbReference type="Proteomes" id="UP000019763">
    <property type="component" value="Unassembled WGS sequence"/>
</dbReference>
<dbReference type="AlphaFoldDB" id="A0A023B380"/>
<sequence>MELKEVVVLKYTPNNQDRERLMLLPYQEFVDRYAIVLFAFSDEINVVCQRLQTQDRGTDTMKVIDDFLLLKARFQELYRRWNHKSRYRALDYCYCLLRKIDREIEIRIRWDQLDASVNLKDDKLASFFGELPLIQDPNFASYDSGLIASQEAEETFTVEQINERIRSELSATQKEDVGRLLLQGLFSCDFARKSSLIFQLKQKKASLPKLFEMKLRIIS</sequence>
<evidence type="ECO:0000313" key="2">
    <source>
        <dbReference type="Proteomes" id="UP000019763"/>
    </source>
</evidence>